<sequence length="174" mass="20189">MYPIVHLTSHPFLIGMRCYWQQATSDQPTRRTQLYARSRSSLLPIIYNEELFYLSFGYSEDFIQLFSFVLSITKIGSIGVCWLGGFLVYVSCFIFFLCRFSAIGSTSPQMLAGCSILGSRSRLCFRLYFPQRWQQKIAFTGAFWKGFFSLLAYQPMLFVVLHYPQYGSKFKVSL</sequence>
<gene>
    <name evidence="2" type="ORF">BO97DRAFT_121170</name>
</gene>
<keyword evidence="3" id="KW-1185">Reference proteome</keyword>
<organism evidence="2 3">
    <name type="scientific">Aspergillus homomorphus (strain CBS 101889)</name>
    <dbReference type="NCBI Taxonomy" id="1450537"/>
    <lineage>
        <taxon>Eukaryota</taxon>
        <taxon>Fungi</taxon>
        <taxon>Dikarya</taxon>
        <taxon>Ascomycota</taxon>
        <taxon>Pezizomycotina</taxon>
        <taxon>Eurotiomycetes</taxon>
        <taxon>Eurotiomycetidae</taxon>
        <taxon>Eurotiales</taxon>
        <taxon>Aspergillaceae</taxon>
        <taxon>Aspergillus</taxon>
        <taxon>Aspergillus subgen. Circumdati</taxon>
    </lineage>
</organism>
<dbReference type="VEuPathDB" id="FungiDB:BO97DRAFT_121170"/>
<evidence type="ECO:0000256" key="1">
    <source>
        <dbReference type="SAM" id="Phobius"/>
    </source>
</evidence>
<dbReference type="GeneID" id="37194262"/>
<dbReference type="RefSeq" id="XP_025549681.1">
    <property type="nucleotide sequence ID" value="XM_025689973.1"/>
</dbReference>
<keyword evidence="1" id="KW-1133">Transmembrane helix</keyword>
<dbReference type="AlphaFoldDB" id="A0A395HRT6"/>
<name>A0A395HRT6_ASPHC</name>
<keyword evidence="1" id="KW-0812">Transmembrane</keyword>
<reference evidence="2 3" key="1">
    <citation type="submission" date="2018-02" db="EMBL/GenBank/DDBJ databases">
        <title>The genomes of Aspergillus section Nigri reveals drivers in fungal speciation.</title>
        <authorList>
            <consortium name="DOE Joint Genome Institute"/>
            <person name="Vesth T.C."/>
            <person name="Nybo J."/>
            <person name="Theobald S."/>
            <person name="Brandl J."/>
            <person name="Frisvad J.C."/>
            <person name="Nielsen K.F."/>
            <person name="Lyhne E.K."/>
            <person name="Kogle M.E."/>
            <person name="Kuo A."/>
            <person name="Riley R."/>
            <person name="Clum A."/>
            <person name="Nolan M."/>
            <person name="Lipzen A."/>
            <person name="Salamov A."/>
            <person name="Henrissat B."/>
            <person name="Wiebenga A."/>
            <person name="De vries R.P."/>
            <person name="Grigoriev I.V."/>
            <person name="Mortensen U.H."/>
            <person name="Andersen M.R."/>
            <person name="Baker S.E."/>
        </authorList>
    </citation>
    <scope>NUCLEOTIDE SEQUENCE [LARGE SCALE GENOMIC DNA]</scope>
    <source>
        <strain evidence="2 3">CBS 101889</strain>
    </source>
</reference>
<proteinExistence type="predicted"/>
<protein>
    <submittedName>
        <fullName evidence="2">Uncharacterized protein</fullName>
    </submittedName>
</protein>
<keyword evidence="1" id="KW-0472">Membrane</keyword>
<evidence type="ECO:0000313" key="3">
    <source>
        <dbReference type="Proteomes" id="UP000248961"/>
    </source>
</evidence>
<accession>A0A395HRT6</accession>
<feature type="transmembrane region" description="Helical" evidence="1">
    <location>
        <begin position="75"/>
        <end position="98"/>
    </location>
</feature>
<feature type="transmembrane region" description="Helical" evidence="1">
    <location>
        <begin position="141"/>
        <end position="161"/>
    </location>
</feature>
<dbReference type="Proteomes" id="UP000248961">
    <property type="component" value="Unassembled WGS sequence"/>
</dbReference>
<dbReference type="EMBL" id="KZ824294">
    <property type="protein sequence ID" value="RAL10527.1"/>
    <property type="molecule type" value="Genomic_DNA"/>
</dbReference>
<evidence type="ECO:0000313" key="2">
    <source>
        <dbReference type="EMBL" id="RAL10527.1"/>
    </source>
</evidence>